<sequence length="317" mass="32831">MTATLPDTAVKREGRAQKARRAKRAPRPPRAPRPVRPPRPADDTAIALSSSLTMLSIVCLWVAAQLLLLGNLSHDRSQALLYDELRTQLASATAPIGPVVPAGAPVALMTSTRIGLDEVIVEGTASGDTLAGPGHLRNTVLPGQVGTSVVMGRATTYGGPFGNLGALGKGDVITVVTAQGTQEFTVLGLRRPGDPLPQPLVEGAARLTLVTAEGGGRFASLTPDSVLYADADAEEGFAAPSGRPAVVPDSEKPLATDDGALPLLALNLTLLLALTLGVVAARQRWSTPLVWVVASPVAIALSWATTDVVMRLLPNVI</sequence>
<dbReference type="GO" id="GO:0016787">
    <property type="term" value="F:hydrolase activity"/>
    <property type="evidence" value="ECO:0007669"/>
    <property type="project" value="UniProtKB-KW"/>
</dbReference>
<evidence type="ECO:0000256" key="3">
    <source>
        <dbReference type="SAM" id="Phobius"/>
    </source>
</evidence>
<evidence type="ECO:0000313" key="5">
    <source>
        <dbReference type="Proteomes" id="UP000199004"/>
    </source>
</evidence>
<feature type="region of interest" description="Disordered" evidence="2">
    <location>
        <begin position="1"/>
        <end position="42"/>
    </location>
</feature>
<keyword evidence="3" id="KW-1133">Transmembrane helix</keyword>
<dbReference type="InterPro" id="IPR023365">
    <property type="entry name" value="Sortase_dom-sf"/>
</dbReference>
<accession>A0A1G9ZYX3</accession>
<dbReference type="Gene3D" id="2.40.260.10">
    <property type="entry name" value="Sortase"/>
    <property type="match status" value="1"/>
</dbReference>
<evidence type="ECO:0000313" key="4">
    <source>
        <dbReference type="EMBL" id="SDN26325.1"/>
    </source>
</evidence>
<name>A0A1G9ZYX3_9ACTN</name>
<dbReference type="EMBL" id="FNIC01000002">
    <property type="protein sequence ID" value="SDN26325.1"/>
    <property type="molecule type" value="Genomic_DNA"/>
</dbReference>
<dbReference type="AlphaFoldDB" id="A0A1G9ZYX3"/>
<feature type="compositionally biased region" description="Pro residues" evidence="2">
    <location>
        <begin position="28"/>
        <end position="38"/>
    </location>
</feature>
<feature type="transmembrane region" description="Helical" evidence="3">
    <location>
        <begin position="260"/>
        <end position="283"/>
    </location>
</feature>
<keyword evidence="5" id="KW-1185">Reference proteome</keyword>
<dbReference type="Proteomes" id="UP000199004">
    <property type="component" value="Unassembled WGS sequence"/>
</dbReference>
<dbReference type="SUPFAM" id="SSF63817">
    <property type="entry name" value="Sortase"/>
    <property type="match status" value="1"/>
</dbReference>
<feature type="compositionally biased region" description="Basic residues" evidence="2">
    <location>
        <begin position="17"/>
        <end position="27"/>
    </location>
</feature>
<keyword evidence="3" id="KW-0472">Membrane</keyword>
<organism evidence="4 5">
    <name type="scientific">Nocardioides szechwanensis</name>
    <dbReference type="NCBI Taxonomy" id="1005944"/>
    <lineage>
        <taxon>Bacteria</taxon>
        <taxon>Bacillati</taxon>
        <taxon>Actinomycetota</taxon>
        <taxon>Actinomycetes</taxon>
        <taxon>Propionibacteriales</taxon>
        <taxon>Nocardioidaceae</taxon>
        <taxon>Nocardioides</taxon>
    </lineage>
</organism>
<dbReference type="InterPro" id="IPR005754">
    <property type="entry name" value="Sortase"/>
</dbReference>
<evidence type="ECO:0000256" key="2">
    <source>
        <dbReference type="SAM" id="MobiDB-lite"/>
    </source>
</evidence>
<reference evidence="4 5" key="1">
    <citation type="submission" date="2016-10" db="EMBL/GenBank/DDBJ databases">
        <authorList>
            <person name="de Groot N.N."/>
        </authorList>
    </citation>
    <scope>NUCLEOTIDE SEQUENCE [LARGE SCALE GENOMIC DNA]</scope>
    <source>
        <strain evidence="4 5">CGMCC 1.11147</strain>
    </source>
</reference>
<keyword evidence="3" id="KW-0812">Transmembrane</keyword>
<dbReference type="Pfam" id="PF04203">
    <property type="entry name" value="Sortase"/>
    <property type="match status" value="1"/>
</dbReference>
<dbReference type="STRING" id="1005944.SAMN05192576_1880"/>
<keyword evidence="1" id="KW-0378">Hydrolase</keyword>
<evidence type="ECO:0000256" key="1">
    <source>
        <dbReference type="ARBA" id="ARBA00022801"/>
    </source>
</evidence>
<gene>
    <name evidence="4" type="ORF">SAMN05192576_1880</name>
</gene>
<protein>
    <submittedName>
        <fullName evidence="4">Sortase A</fullName>
    </submittedName>
</protein>
<feature type="transmembrane region" description="Helical" evidence="3">
    <location>
        <begin position="289"/>
        <end position="313"/>
    </location>
</feature>
<proteinExistence type="predicted"/>